<dbReference type="AlphaFoldDB" id="A0A382SIK0"/>
<dbReference type="EMBL" id="UINC01129335">
    <property type="protein sequence ID" value="SVD09653.1"/>
    <property type="molecule type" value="Genomic_DNA"/>
</dbReference>
<gene>
    <name evidence="1" type="ORF">METZ01_LOCUS362507</name>
</gene>
<name>A0A382SIK0_9ZZZZ</name>
<proteinExistence type="predicted"/>
<accession>A0A382SIK0</accession>
<organism evidence="1">
    <name type="scientific">marine metagenome</name>
    <dbReference type="NCBI Taxonomy" id="408172"/>
    <lineage>
        <taxon>unclassified sequences</taxon>
        <taxon>metagenomes</taxon>
        <taxon>ecological metagenomes</taxon>
    </lineage>
</organism>
<protein>
    <submittedName>
        <fullName evidence="1">Uncharacterized protein</fullName>
    </submittedName>
</protein>
<dbReference type="Pfam" id="PF11056">
    <property type="entry name" value="UvsY"/>
    <property type="match status" value="1"/>
</dbReference>
<sequence>MDLEQLQELADKDLNINDTELDIESLKTPQLHNKYLKHLTKFKLLLTRAEDDFTRVKRDKWEYYTGKADPAVYQLKPFNLKILYKDVDKYIESDEEWIKANQKVKYLETIVDFLDRTLRQINNRTFTIKNAIDWRKFTSGAI</sequence>
<reference evidence="1" key="1">
    <citation type="submission" date="2018-05" db="EMBL/GenBank/DDBJ databases">
        <authorList>
            <person name="Lanie J.A."/>
            <person name="Ng W.-L."/>
            <person name="Kazmierczak K.M."/>
            <person name="Andrzejewski T.M."/>
            <person name="Davidsen T.M."/>
            <person name="Wayne K.J."/>
            <person name="Tettelin H."/>
            <person name="Glass J.I."/>
            <person name="Rusch D."/>
            <person name="Podicherti R."/>
            <person name="Tsui H.-C.T."/>
            <person name="Winkler M.E."/>
        </authorList>
    </citation>
    <scope>NUCLEOTIDE SEQUENCE</scope>
</reference>
<dbReference type="InterPro" id="IPR021289">
    <property type="entry name" value="UvsY"/>
</dbReference>
<evidence type="ECO:0000313" key="1">
    <source>
        <dbReference type="EMBL" id="SVD09653.1"/>
    </source>
</evidence>